<dbReference type="OrthoDB" id="9785233at2"/>
<keyword evidence="5" id="KW-1185">Reference proteome</keyword>
<evidence type="ECO:0000256" key="2">
    <source>
        <dbReference type="ARBA" id="ARBA00022795"/>
    </source>
</evidence>
<sequence length="171" mass="17448">MPIETPAVSATAGATSLYTGATPSKAKGELDNQAFMNLLVTQLKYQDPSSPMDTTQMMAQTTQLTTVEKLTTLSDTMVDAFALQMRSSAAQFVGLDVSYTNAEGASVVGRATSATFAGGVPKLTVNGVEVSLEAVTGVVAATAQKPSGSTDKSDETPDQAPAPAVPADPTA</sequence>
<evidence type="ECO:0000256" key="3">
    <source>
        <dbReference type="SAM" id="MobiDB-lite"/>
    </source>
</evidence>
<feature type="compositionally biased region" description="Low complexity" evidence="3">
    <location>
        <begin position="158"/>
        <end position="171"/>
    </location>
</feature>
<gene>
    <name evidence="4" type="ORF">SAMN04488035_1890</name>
</gene>
<reference evidence="5" key="1">
    <citation type="submission" date="2016-10" db="EMBL/GenBank/DDBJ databases">
        <authorList>
            <person name="Varghese N."/>
            <person name="Submissions S."/>
        </authorList>
    </citation>
    <scope>NUCLEOTIDE SEQUENCE [LARGE SCALE GENOMIC DNA]</scope>
    <source>
        <strain evidence="5">DSM 19083</strain>
    </source>
</reference>
<evidence type="ECO:0000256" key="1">
    <source>
        <dbReference type="ARBA" id="ARBA00010577"/>
    </source>
</evidence>
<dbReference type="STRING" id="285351.SAMN04488035_1890"/>
<keyword evidence="4" id="KW-0969">Cilium</keyword>
<keyword evidence="2" id="KW-1005">Bacterial flagellum biogenesis</keyword>
<proteinExistence type="inferred from homology"/>
<evidence type="ECO:0000313" key="4">
    <source>
        <dbReference type="EMBL" id="SFF19101.1"/>
    </source>
</evidence>
<keyword evidence="4" id="KW-0282">Flagellum</keyword>
<dbReference type="InterPro" id="IPR005648">
    <property type="entry name" value="FlgD"/>
</dbReference>
<feature type="region of interest" description="Disordered" evidence="3">
    <location>
        <begin position="142"/>
        <end position="171"/>
    </location>
</feature>
<dbReference type="RefSeq" id="WP_093377796.1">
    <property type="nucleotide sequence ID" value="NZ_BNAN01000003.1"/>
</dbReference>
<keyword evidence="4" id="KW-0966">Cell projection</keyword>
<comment type="similarity">
    <text evidence="1">Belongs to the FlgD family.</text>
</comment>
<dbReference type="GO" id="GO:0044781">
    <property type="term" value="P:bacterial-type flagellum organization"/>
    <property type="evidence" value="ECO:0007669"/>
    <property type="project" value="UniProtKB-KW"/>
</dbReference>
<evidence type="ECO:0000313" key="5">
    <source>
        <dbReference type="Proteomes" id="UP000198520"/>
    </source>
</evidence>
<dbReference type="EMBL" id="FONZ01000003">
    <property type="protein sequence ID" value="SFF19101.1"/>
    <property type="molecule type" value="Genomic_DNA"/>
</dbReference>
<name>A0A1I2GR97_9MICO</name>
<organism evidence="4 5">
    <name type="scientific">Flavimobilis marinus</name>
    <dbReference type="NCBI Taxonomy" id="285351"/>
    <lineage>
        <taxon>Bacteria</taxon>
        <taxon>Bacillati</taxon>
        <taxon>Actinomycetota</taxon>
        <taxon>Actinomycetes</taxon>
        <taxon>Micrococcales</taxon>
        <taxon>Jonesiaceae</taxon>
        <taxon>Flavimobilis</taxon>
    </lineage>
</organism>
<dbReference type="AlphaFoldDB" id="A0A1I2GR97"/>
<protein>
    <submittedName>
        <fullName evidence="4">Flagellar basal-body rod modification protein FlgD</fullName>
    </submittedName>
</protein>
<accession>A0A1I2GR97</accession>
<dbReference type="Pfam" id="PF03963">
    <property type="entry name" value="FlgD"/>
    <property type="match status" value="1"/>
</dbReference>
<dbReference type="Proteomes" id="UP000198520">
    <property type="component" value="Unassembled WGS sequence"/>
</dbReference>